<protein>
    <submittedName>
        <fullName evidence="1">Uncharacterized protein</fullName>
    </submittedName>
</protein>
<name>A0A9Q0GWN1_9MAGN</name>
<gene>
    <name evidence="1" type="ORF">NE237_011966</name>
</gene>
<accession>A0A9Q0GWN1</accession>
<evidence type="ECO:0000313" key="1">
    <source>
        <dbReference type="EMBL" id="KAJ4955183.1"/>
    </source>
</evidence>
<proteinExistence type="predicted"/>
<comment type="caution">
    <text evidence="1">The sequence shown here is derived from an EMBL/GenBank/DDBJ whole genome shotgun (WGS) entry which is preliminary data.</text>
</comment>
<dbReference type="Proteomes" id="UP001141806">
    <property type="component" value="Unassembled WGS sequence"/>
</dbReference>
<dbReference type="AlphaFoldDB" id="A0A9Q0GWN1"/>
<sequence>MAKEGISRAGVAGDSSSKAATVHILYTEKLEGEEERSVVCEGLVIITAAQTRQQALAQAQVERLRLKNARNQMHTHLRSSSVAPSLLTSIATPQAILPGNTAINSISASTVLLSWVPRPTIPPSSAPFTRRNKLSSRCLHLCSVNSDRKNQNQNPQILGFLEAPGPRSGTESKSKKKKIEKKINKNSIKVHLLPQTVTPLYIDTEAKLL</sequence>
<dbReference type="EMBL" id="JAMYWD010000011">
    <property type="protein sequence ID" value="KAJ4955183.1"/>
    <property type="molecule type" value="Genomic_DNA"/>
</dbReference>
<organism evidence="1 2">
    <name type="scientific">Protea cynaroides</name>
    <dbReference type="NCBI Taxonomy" id="273540"/>
    <lineage>
        <taxon>Eukaryota</taxon>
        <taxon>Viridiplantae</taxon>
        <taxon>Streptophyta</taxon>
        <taxon>Embryophyta</taxon>
        <taxon>Tracheophyta</taxon>
        <taxon>Spermatophyta</taxon>
        <taxon>Magnoliopsida</taxon>
        <taxon>Proteales</taxon>
        <taxon>Proteaceae</taxon>
        <taxon>Protea</taxon>
    </lineage>
</organism>
<reference evidence="1" key="1">
    <citation type="journal article" date="2023" name="Plant J.">
        <title>The genome of the king protea, Protea cynaroides.</title>
        <authorList>
            <person name="Chang J."/>
            <person name="Duong T.A."/>
            <person name="Schoeman C."/>
            <person name="Ma X."/>
            <person name="Roodt D."/>
            <person name="Barker N."/>
            <person name="Li Z."/>
            <person name="Van de Peer Y."/>
            <person name="Mizrachi E."/>
        </authorList>
    </citation>
    <scope>NUCLEOTIDE SEQUENCE</scope>
    <source>
        <tissue evidence="1">Young leaves</tissue>
    </source>
</reference>
<evidence type="ECO:0000313" key="2">
    <source>
        <dbReference type="Proteomes" id="UP001141806"/>
    </source>
</evidence>
<keyword evidence="2" id="KW-1185">Reference proteome</keyword>